<protein>
    <recommendedName>
        <fullName evidence="4">Lipopolysaccharide export system protein LptA</fullName>
    </recommendedName>
</protein>
<dbReference type="GO" id="GO:0043165">
    <property type="term" value="P:Gram-negative-bacterium-type cell outer membrane assembly"/>
    <property type="evidence" value="ECO:0007669"/>
    <property type="project" value="UniProtKB-UniRule"/>
</dbReference>
<feature type="signal peptide" evidence="4">
    <location>
        <begin position="1"/>
        <end position="23"/>
    </location>
</feature>
<dbReference type="NCBIfam" id="TIGR03002">
    <property type="entry name" value="outer_YhbN_LptA"/>
    <property type="match status" value="1"/>
</dbReference>
<dbReference type="Proteomes" id="UP000296201">
    <property type="component" value="Chromosome"/>
</dbReference>
<dbReference type="AlphaFoldDB" id="A0A4P7NZ16"/>
<name>A0A4P7NZ16_9GAMM</name>
<dbReference type="GO" id="GO:0017089">
    <property type="term" value="F:glycolipid transfer activity"/>
    <property type="evidence" value="ECO:0007669"/>
    <property type="project" value="TreeGrafter"/>
</dbReference>
<comment type="similarity">
    <text evidence="4">Belongs to the LptA family.</text>
</comment>
<sequence precursor="true">MSHKTLLTSFFLLLTAISTQVNSAESTPNTNEESLPIEIKADSLISQDQKGQSIYSGRVIITQGTTVIHGDKVTIFHPNRKVIKAIVIGQPATFKRFLPEEQNWVDGRADTITYHAENRTVLLEGNAFVNQEGKNSISGPEILYNLNDKTLSAKGNKVEKKRITVIFEPEESNTTQKQSESQP</sequence>
<feature type="domain" description="Organic solvent tolerance-like N-terminal" evidence="5">
    <location>
        <begin position="38"/>
        <end position="149"/>
    </location>
</feature>
<dbReference type="InterPro" id="IPR014340">
    <property type="entry name" value="LptA"/>
</dbReference>
<comment type="subunit">
    <text evidence="4">Component of the lipopolysaccharide transport and assembly complex.</text>
</comment>
<dbReference type="Gene3D" id="2.60.450.10">
    <property type="entry name" value="Lipopolysaccharide (LPS) transport protein A like domain"/>
    <property type="match status" value="1"/>
</dbReference>
<evidence type="ECO:0000313" key="7">
    <source>
        <dbReference type="Proteomes" id="UP000296201"/>
    </source>
</evidence>
<keyword evidence="1 4" id="KW-0813">Transport</keyword>
<reference evidence="6 7" key="1">
    <citation type="submission" date="2018-08" db="EMBL/GenBank/DDBJ databases">
        <title>Horizontal acquisition of hydrogen conversion ability and other habitat adaptations in Hydrogenovibrio crunogenus strains.</title>
        <authorList>
            <person name="Gonnella G."/>
            <person name="Adam N."/>
            <person name="Perner M."/>
        </authorList>
    </citation>
    <scope>NUCLEOTIDE SEQUENCE [LARGE SCALE GENOMIC DNA]</scope>
    <source>
        <strain evidence="6 7">SP-41</strain>
    </source>
</reference>
<dbReference type="PANTHER" id="PTHR36504">
    <property type="entry name" value="LIPOPOLYSACCHARIDE EXPORT SYSTEM PROTEIN LPTA"/>
    <property type="match status" value="1"/>
</dbReference>
<dbReference type="OrthoDB" id="9795964at2"/>
<comment type="function">
    <text evidence="4">Involved in the assembly of lipopolysaccharide (LPS). Required for the translocation of LPS from the inner membrane to the outer membrane. May form a bridge between the inner membrane and the outer membrane, via interactions with LptC and LptD, thereby facilitating LPS transfer across the periplasm.</text>
</comment>
<evidence type="ECO:0000256" key="1">
    <source>
        <dbReference type="ARBA" id="ARBA00022448"/>
    </source>
</evidence>
<evidence type="ECO:0000259" key="5">
    <source>
        <dbReference type="Pfam" id="PF03968"/>
    </source>
</evidence>
<dbReference type="GO" id="GO:0001530">
    <property type="term" value="F:lipopolysaccharide binding"/>
    <property type="evidence" value="ECO:0007669"/>
    <property type="project" value="InterPro"/>
</dbReference>
<keyword evidence="3 4" id="KW-0574">Periplasm</keyword>
<evidence type="ECO:0000256" key="4">
    <source>
        <dbReference type="HAMAP-Rule" id="MF_01914"/>
    </source>
</evidence>
<feature type="chain" id="PRO_5021052522" description="Lipopolysaccharide export system protein LptA" evidence="4">
    <location>
        <begin position="24"/>
        <end position="183"/>
    </location>
</feature>
<dbReference type="InterPro" id="IPR005653">
    <property type="entry name" value="OstA-like_N"/>
</dbReference>
<dbReference type="HAMAP" id="MF_01914">
    <property type="entry name" value="LPS_assembly_LptA"/>
    <property type="match status" value="1"/>
</dbReference>
<dbReference type="RefSeq" id="WP_135795657.1">
    <property type="nucleotide sequence ID" value="NZ_CP032096.1"/>
</dbReference>
<organism evidence="6 7">
    <name type="scientific">Hydrogenovibrio crunogenus</name>
    <dbReference type="NCBI Taxonomy" id="39765"/>
    <lineage>
        <taxon>Bacteria</taxon>
        <taxon>Pseudomonadati</taxon>
        <taxon>Pseudomonadota</taxon>
        <taxon>Gammaproteobacteria</taxon>
        <taxon>Thiotrichales</taxon>
        <taxon>Piscirickettsiaceae</taxon>
        <taxon>Hydrogenovibrio</taxon>
    </lineage>
</organism>
<dbReference type="PANTHER" id="PTHR36504:SF1">
    <property type="entry name" value="LIPOPOLYSACCHARIDE EXPORT SYSTEM PROTEIN LPTA"/>
    <property type="match status" value="1"/>
</dbReference>
<keyword evidence="7" id="KW-1185">Reference proteome</keyword>
<dbReference type="Pfam" id="PF03968">
    <property type="entry name" value="LptD_N"/>
    <property type="match status" value="1"/>
</dbReference>
<evidence type="ECO:0000256" key="2">
    <source>
        <dbReference type="ARBA" id="ARBA00022729"/>
    </source>
</evidence>
<keyword evidence="2 4" id="KW-0732">Signal</keyword>
<dbReference type="GO" id="GO:0030288">
    <property type="term" value="C:outer membrane-bounded periplasmic space"/>
    <property type="evidence" value="ECO:0007669"/>
    <property type="project" value="TreeGrafter"/>
</dbReference>
<accession>A0A4P7NZ16</accession>
<evidence type="ECO:0000313" key="6">
    <source>
        <dbReference type="EMBL" id="QBZ82997.1"/>
    </source>
</evidence>
<evidence type="ECO:0000256" key="3">
    <source>
        <dbReference type="ARBA" id="ARBA00022764"/>
    </source>
</evidence>
<dbReference type="GO" id="GO:0009279">
    <property type="term" value="C:cell outer membrane"/>
    <property type="evidence" value="ECO:0007669"/>
    <property type="project" value="TreeGrafter"/>
</dbReference>
<comment type="subcellular location">
    <subcellularLocation>
        <location evidence="4">Periplasm</location>
    </subcellularLocation>
</comment>
<gene>
    <name evidence="4 6" type="primary">lptA</name>
    <name evidence="6" type="ORF">GHNINEIG_01038</name>
</gene>
<dbReference type="GO" id="GO:0015920">
    <property type="term" value="P:lipopolysaccharide transport"/>
    <property type="evidence" value="ECO:0007669"/>
    <property type="project" value="UniProtKB-UniRule"/>
</dbReference>
<proteinExistence type="inferred from homology"/>
<dbReference type="InterPro" id="IPR052037">
    <property type="entry name" value="LPS_export_LptA"/>
</dbReference>
<dbReference type="EMBL" id="CP032096">
    <property type="protein sequence ID" value="QBZ82997.1"/>
    <property type="molecule type" value="Genomic_DNA"/>
</dbReference>